<dbReference type="AlphaFoldDB" id="A0A091BMK7"/>
<dbReference type="SFLD" id="SFLDG01125">
    <property type="entry name" value="C1.1:_Acid_Phosphatase_Like"/>
    <property type="match status" value="1"/>
</dbReference>
<dbReference type="PATRIC" id="fig|1384054.3.peg.309"/>
<sequence>MSLPRTLVLSTLVLALAACQTAPAPRPVATEPAPAPAPVAAPAGPAANDNLNAVAWVQTAEEYQLLSGQVYRAALAELDRAIKTPGWDALVPSERANPADGLPPAVIVDIDETVLDNSPYQARLVRDGASYNEVTWDGWVREEKALPVPGAVEFAQAAAARGVTMFYVSNRAAHLEEATLANLRKAGFPIESKDQFLGLGFFVEGCEQQGSEKGCRRQHVGRTHRVLMQFGDQIGDMVSIEANNPAGRKDALRPYLAWFGERWFVLPNPTYGSWEPALFNNAWELPEAERRRMKLDALKYAE</sequence>
<dbReference type="SUPFAM" id="SSF56784">
    <property type="entry name" value="HAD-like"/>
    <property type="match status" value="1"/>
</dbReference>
<keyword evidence="1 2" id="KW-0732">Signal</keyword>
<dbReference type="GO" id="GO:0009279">
    <property type="term" value="C:cell outer membrane"/>
    <property type="evidence" value="ECO:0007669"/>
    <property type="project" value="InterPro"/>
</dbReference>
<dbReference type="InterPro" id="IPR006423">
    <property type="entry name" value="Lipo_e_P4"/>
</dbReference>
<dbReference type="InterPro" id="IPR036412">
    <property type="entry name" value="HAD-like_sf"/>
</dbReference>
<dbReference type="Gene3D" id="3.40.50.1000">
    <property type="entry name" value="HAD superfamily/HAD-like"/>
    <property type="match status" value="1"/>
</dbReference>
<name>A0A091BMK7_9GAMM</name>
<evidence type="ECO:0000313" key="4">
    <source>
        <dbReference type="Proteomes" id="UP000029392"/>
    </source>
</evidence>
<feature type="signal peptide" evidence="2">
    <location>
        <begin position="1"/>
        <end position="24"/>
    </location>
</feature>
<dbReference type="EMBL" id="AVCH01000011">
    <property type="protein sequence ID" value="KFN52049.1"/>
    <property type="molecule type" value="Genomic_DNA"/>
</dbReference>
<dbReference type="Pfam" id="PF03767">
    <property type="entry name" value="Acid_phosphat_B"/>
    <property type="match status" value="1"/>
</dbReference>
<protein>
    <recommendedName>
        <fullName evidence="5">Acid phosphatase</fullName>
    </recommendedName>
</protein>
<proteinExistence type="predicted"/>
<keyword evidence="4" id="KW-1185">Reference proteome</keyword>
<comment type="caution">
    <text evidence="3">The sequence shown here is derived from an EMBL/GenBank/DDBJ whole genome shotgun (WGS) entry which is preliminary data.</text>
</comment>
<dbReference type="Proteomes" id="UP000029392">
    <property type="component" value="Unassembled WGS sequence"/>
</dbReference>
<dbReference type="PANTHER" id="PTHR31284:SF10">
    <property type="entry name" value="ACID PHOSPHATASE-LIKE PROTEIN"/>
    <property type="match status" value="1"/>
</dbReference>
<dbReference type="PROSITE" id="PS51257">
    <property type="entry name" value="PROKAR_LIPOPROTEIN"/>
    <property type="match status" value="1"/>
</dbReference>
<dbReference type="PIRSF" id="PIRSF019271">
    <property type="entry name" value="Acid_Ptase_C"/>
    <property type="match status" value="1"/>
</dbReference>
<gene>
    <name evidence="3" type="ORF">N790_03710</name>
</gene>
<dbReference type="PANTHER" id="PTHR31284">
    <property type="entry name" value="ACID PHOSPHATASE-LIKE PROTEIN"/>
    <property type="match status" value="1"/>
</dbReference>
<dbReference type="InterPro" id="IPR023214">
    <property type="entry name" value="HAD_sf"/>
</dbReference>
<dbReference type="OrthoDB" id="395856at2"/>
<reference evidence="3 4" key="1">
    <citation type="submission" date="2013-09" db="EMBL/GenBank/DDBJ databases">
        <title>Genome sequencing of Arenimonas malthae.</title>
        <authorList>
            <person name="Chen F."/>
            <person name="Wang G."/>
        </authorList>
    </citation>
    <scope>NUCLEOTIDE SEQUENCE [LARGE SCALE GENOMIC DNA]</scope>
    <source>
        <strain evidence="3 4">CC-JY-1</strain>
    </source>
</reference>
<dbReference type="RefSeq" id="WP_043799986.1">
    <property type="nucleotide sequence ID" value="NZ_AVCH01000011.1"/>
</dbReference>
<evidence type="ECO:0008006" key="5">
    <source>
        <dbReference type="Google" id="ProtNLM"/>
    </source>
</evidence>
<evidence type="ECO:0000313" key="3">
    <source>
        <dbReference type="EMBL" id="KFN52049.1"/>
    </source>
</evidence>
<feature type="chain" id="PRO_5001869915" description="Acid phosphatase" evidence="2">
    <location>
        <begin position="25"/>
        <end position="302"/>
    </location>
</feature>
<dbReference type="SFLD" id="SFLDS00003">
    <property type="entry name" value="Haloacid_Dehalogenase"/>
    <property type="match status" value="1"/>
</dbReference>
<dbReference type="InterPro" id="IPR005519">
    <property type="entry name" value="Acid_phosphat_B-like"/>
</dbReference>
<evidence type="ECO:0000256" key="2">
    <source>
        <dbReference type="SAM" id="SignalP"/>
    </source>
</evidence>
<dbReference type="STRING" id="1384054.N790_03710"/>
<accession>A0A091BMK7</accession>
<evidence type="ECO:0000256" key="1">
    <source>
        <dbReference type="ARBA" id="ARBA00022729"/>
    </source>
</evidence>
<organism evidence="3 4">
    <name type="scientific">Arenimonas malthae CC-JY-1</name>
    <dbReference type="NCBI Taxonomy" id="1384054"/>
    <lineage>
        <taxon>Bacteria</taxon>
        <taxon>Pseudomonadati</taxon>
        <taxon>Pseudomonadota</taxon>
        <taxon>Gammaproteobacteria</taxon>
        <taxon>Lysobacterales</taxon>
        <taxon>Lysobacteraceae</taxon>
        <taxon>Arenimonas</taxon>
    </lineage>
</organism>
<dbReference type="eggNOG" id="COG2503">
    <property type="taxonomic scope" value="Bacteria"/>
</dbReference>